<gene>
    <name evidence="2" type="ORF">F985_02746</name>
</gene>
<organism evidence="2 3">
    <name type="scientific">Acinetobacter seifertii</name>
    <dbReference type="NCBI Taxonomy" id="1530123"/>
    <lineage>
        <taxon>Bacteria</taxon>
        <taxon>Pseudomonadati</taxon>
        <taxon>Pseudomonadota</taxon>
        <taxon>Gammaproteobacteria</taxon>
        <taxon>Moraxellales</taxon>
        <taxon>Moraxellaceae</taxon>
        <taxon>Acinetobacter</taxon>
        <taxon>Acinetobacter calcoaceticus/baumannii complex</taxon>
    </lineage>
</organism>
<comment type="caution">
    <text evidence="2">The sequence shown here is derived from an EMBL/GenBank/DDBJ whole genome shotgun (WGS) entry which is preliminary data.</text>
</comment>
<feature type="signal peptide" evidence="1">
    <location>
        <begin position="1"/>
        <end position="18"/>
    </location>
</feature>
<sequence length="190" mass="21449">MKKIILLGLICLSSSSWAEHKNLGACEISKDKIIIGDVGLGRSVKELVSKDYRQLKLENDVFNKIAAKEYRVSILNRNNNIWLGGQPISDFNFITYDPKNYKILSFGLSLTMDDFPVGKVKDALTTLYGLPKVGWNLTQESDPKYGEVNEYHYRCKDYVIDISQSGLGTSIRMYDKGGLNRTGFVGDFFI</sequence>
<dbReference type="PATRIC" id="fig|520709.3.peg.2688"/>
<evidence type="ECO:0000313" key="3">
    <source>
        <dbReference type="Proteomes" id="UP000013065"/>
    </source>
</evidence>
<evidence type="ECO:0000313" key="2">
    <source>
        <dbReference type="EMBL" id="ENU41859.1"/>
    </source>
</evidence>
<feature type="chain" id="PRO_5004132062" evidence="1">
    <location>
        <begin position="19"/>
        <end position="190"/>
    </location>
</feature>
<reference evidence="3" key="1">
    <citation type="submission" date="2013-02" db="EMBL/GenBank/DDBJ databases">
        <title>The Genome Sequence of Acinetobacter sp. NIPH 973.</title>
        <authorList>
            <consortium name="The Broad Institute Genome Sequencing Platform"/>
            <consortium name="The Broad Institute Genome Sequencing Center for Infectious Disease"/>
            <person name="Cerqueira G."/>
            <person name="Feldgarden M."/>
            <person name="Courvalin P."/>
            <person name="Perichon B."/>
            <person name="Grillot-Courvalin C."/>
            <person name="Clermont D."/>
            <person name="Rocha E."/>
            <person name="Yoon E.-J."/>
            <person name="Nemec A."/>
            <person name="Walker B."/>
            <person name="Young S.K."/>
            <person name="Zeng Q."/>
            <person name="Gargeya S."/>
            <person name="Fitzgerald M."/>
            <person name="Haas B."/>
            <person name="Abouelleil A."/>
            <person name="Alvarado L."/>
            <person name="Arachchi H.M."/>
            <person name="Berlin A.M."/>
            <person name="Chapman S.B."/>
            <person name="Dewar J."/>
            <person name="Goldberg J."/>
            <person name="Griggs A."/>
            <person name="Gujja S."/>
            <person name="Hansen M."/>
            <person name="Howarth C."/>
            <person name="Imamovic A."/>
            <person name="Larimer J."/>
            <person name="McCowan C."/>
            <person name="Murphy C."/>
            <person name="Neiman D."/>
            <person name="Pearson M."/>
            <person name="Priest M."/>
            <person name="Roberts A."/>
            <person name="Saif S."/>
            <person name="Shea T."/>
            <person name="Sisk P."/>
            <person name="Sykes S."/>
            <person name="Wortman J."/>
            <person name="Nusbaum C."/>
            <person name="Birren B."/>
        </authorList>
    </citation>
    <scope>NUCLEOTIDE SEQUENCE [LARGE SCALE GENOMIC DNA]</scope>
    <source>
        <strain evidence="3">NIPH 973</strain>
    </source>
</reference>
<reference evidence="2 3" key="2">
    <citation type="journal article" date="2015" name="Int. J. Syst. Evol. Microbiol.">
        <title>Acinetobacter seifertii sp. nov., a member of the Acinetobacter calcoaceticus-Acinetobacter baumannii complex isolated from human clinical specimens.</title>
        <authorList>
            <person name="Nemec A."/>
            <person name="Krizova L."/>
            <person name="Maixnerova M."/>
            <person name="Sedo O."/>
            <person name="Brisse S."/>
            <person name="Higgins P.G."/>
        </authorList>
    </citation>
    <scope>NUCLEOTIDE SEQUENCE [LARGE SCALE GENOMIC DNA]</scope>
    <source>
        <strain evidence="2 3">NIPH 973</strain>
    </source>
</reference>
<dbReference type="RefSeq" id="WP_004701736.1">
    <property type="nucleotide sequence ID" value="NZ_KB851200.1"/>
</dbReference>
<proteinExistence type="predicted"/>
<dbReference type="HOGENOM" id="CLU_1425208_0_0_6"/>
<protein>
    <submittedName>
        <fullName evidence="2">Uncharacterized protein</fullName>
    </submittedName>
</protein>
<dbReference type="AlphaFoldDB" id="N8S7Q9"/>
<name>N8S7Q9_9GAMM</name>
<accession>N8S7Q9</accession>
<dbReference type="Proteomes" id="UP000013065">
    <property type="component" value="Unassembled WGS sequence"/>
</dbReference>
<keyword evidence="1" id="KW-0732">Signal</keyword>
<evidence type="ECO:0000256" key="1">
    <source>
        <dbReference type="SAM" id="SignalP"/>
    </source>
</evidence>
<dbReference type="EMBL" id="APOO01000022">
    <property type="protein sequence ID" value="ENU41859.1"/>
    <property type="molecule type" value="Genomic_DNA"/>
</dbReference>
<dbReference type="OrthoDB" id="7066970at2"/>